<proteinExistence type="predicted"/>
<evidence type="ECO:0000256" key="2">
    <source>
        <dbReference type="SAM" id="MobiDB-lite"/>
    </source>
</evidence>
<dbReference type="SUPFAM" id="SSF144232">
    <property type="entry name" value="HIT/MYND zinc finger-like"/>
    <property type="match status" value="1"/>
</dbReference>
<dbReference type="AlphaFoldDB" id="A0A9W8G3C6"/>
<keyword evidence="1" id="KW-0863">Zinc-finger</keyword>
<evidence type="ECO:0000313" key="4">
    <source>
        <dbReference type="EMBL" id="KAJ2670383.1"/>
    </source>
</evidence>
<dbReference type="Proteomes" id="UP001151518">
    <property type="component" value="Unassembled WGS sequence"/>
</dbReference>
<keyword evidence="1" id="KW-0862">Zinc</keyword>
<dbReference type="InterPro" id="IPR007529">
    <property type="entry name" value="Znf_HIT"/>
</dbReference>
<evidence type="ECO:0000313" key="5">
    <source>
        <dbReference type="Proteomes" id="UP001151518"/>
    </source>
</evidence>
<dbReference type="Pfam" id="PF04438">
    <property type="entry name" value="zf-HIT"/>
    <property type="match status" value="1"/>
</dbReference>
<sequence>MGGDLCAVCSNAIPKYKCPNCKIRYCSINCFKVHKTELCLAPEPQTASSVSTAGTSAAHLVKPKSSNNARSNDINDDEEEAKHRLTFEDLQELNNSEQLKRLLMNPNIRAMLEAVHKTQDPMDAIRVLRQRSDFEELVQALIQASGGNNSNKK</sequence>
<dbReference type="OrthoDB" id="18412at2759"/>
<comment type="caution">
    <text evidence="4">The sequence shown here is derived from an EMBL/GenBank/DDBJ whole genome shotgun (WGS) entry which is preliminary data.</text>
</comment>
<dbReference type="GO" id="GO:0008270">
    <property type="term" value="F:zinc ion binding"/>
    <property type="evidence" value="ECO:0007669"/>
    <property type="project" value="UniProtKB-UniRule"/>
</dbReference>
<keyword evidence="1" id="KW-0479">Metal-binding</keyword>
<accession>A0A9W8G3C6</accession>
<evidence type="ECO:0000259" key="3">
    <source>
        <dbReference type="PROSITE" id="PS51083"/>
    </source>
</evidence>
<organism evidence="4 5">
    <name type="scientific">Coemansia spiralis</name>
    <dbReference type="NCBI Taxonomy" id="417178"/>
    <lineage>
        <taxon>Eukaryota</taxon>
        <taxon>Fungi</taxon>
        <taxon>Fungi incertae sedis</taxon>
        <taxon>Zoopagomycota</taxon>
        <taxon>Kickxellomycotina</taxon>
        <taxon>Kickxellomycetes</taxon>
        <taxon>Kickxellales</taxon>
        <taxon>Kickxellaceae</taxon>
        <taxon>Coemansia</taxon>
    </lineage>
</organism>
<dbReference type="PROSITE" id="PS51083">
    <property type="entry name" value="ZF_HIT"/>
    <property type="match status" value="1"/>
</dbReference>
<feature type="domain" description="HIT-type" evidence="3">
    <location>
        <begin position="6"/>
        <end position="39"/>
    </location>
</feature>
<dbReference type="CDD" id="cd23024">
    <property type="entry name" value="zf-HIT_ZNHIT2-3"/>
    <property type="match status" value="1"/>
</dbReference>
<evidence type="ECO:0000256" key="1">
    <source>
        <dbReference type="PROSITE-ProRule" id="PRU00453"/>
    </source>
</evidence>
<gene>
    <name evidence="4" type="primary">ZNHIT3</name>
    <name evidence="4" type="ORF">GGI25_005848</name>
</gene>
<dbReference type="EMBL" id="JANBTW010000125">
    <property type="protein sequence ID" value="KAJ2670383.1"/>
    <property type="molecule type" value="Genomic_DNA"/>
</dbReference>
<name>A0A9W8G3C6_9FUNG</name>
<protein>
    <submittedName>
        <fullName evidence="4">Zinc finger HIT domain-containing protein 3</fullName>
    </submittedName>
</protein>
<dbReference type="Gene3D" id="3.30.60.190">
    <property type="match status" value="1"/>
</dbReference>
<feature type="region of interest" description="Disordered" evidence="2">
    <location>
        <begin position="51"/>
        <end position="78"/>
    </location>
</feature>
<reference evidence="4" key="1">
    <citation type="submission" date="2022-07" db="EMBL/GenBank/DDBJ databases">
        <title>Phylogenomic reconstructions and comparative analyses of Kickxellomycotina fungi.</title>
        <authorList>
            <person name="Reynolds N.K."/>
            <person name="Stajich J.E."/>
            <person name="Barry K."/>
            <person name="Grigoriev I.V."/>
            <person name="Crous P."/>
            <person name="Smith M.E."/>
        </authorList>
    </citation>
    <scope>NUCLEOTIDE SEQUENCE</scope>
    <source>
        <strain evidence="4">NRRL 3115</strain>
    </source>
</reference>